<feature type="region of interest" description="Disordered" evidence="1">
    <location>
        <begin position="318"/>
        <end position="379"/>
    </location>
</feature>
<gene>
    <name evidence="2" type="ORF">SCUD_LOCUS14771</name>
</gene>
<evidence type="ECO:0000313" key="3">
    <source>
        <dbReference type="Proteomes" id="UP000279833"/>
    </source>
</evidence>
<protein>
    <submittedName>
        <fullName evidence="4">Serine/threonine-protein kinase DDB_G0282963</fullName>
    </submittedName>
</protein>
<feature type="compositionally biased region" description="Low complexity" evidence="1">
    <location>
        <begin position="269"/>
        <end position="287"/>
    </location>
</feature>
<evidence type="ECO:0000256" key="1">
    <source>
        <dbReference type="SAM" id="MobiDB-lite"/>
    </source>
</evidence>
<dbReference type="AlphaFoldDB" id="A0A183KIB6"/>
<feature type="compositionally biased region" description="Basic and acidic residues" evidence="1">
    <location>
        <begin position="211"/>
        <end position="227"/>
    </location>
</feature>
<name>A0A183KIB6_9TREM</name>
<feature type="compositionally biased region" description="Polar residues" evidence="1">
    <location>
        <begin position="157"/>
        <end position="169"/>
    </location>
</feature>
<feature type="compositionally biased region" description="Low complexity" evidence="1">
    <location>
        <begin position="141"/>
        <end position="150"/>
    </location>
</feature>
<evidence type="ECO:0000313" key="2">
    <source>
        <dbReference type="EMBL" id="VDP57401.1"/>
    </source>
</evidence>
<organism evidence="4">
    <name type="scientific">Schistosoma curassoni</name>
    <dbReference type="NCBI Taxonomy" id="6186"/>
    <lineage>
        <taxon>Eukaryota</taxon>
        <taxon>Metazoa</taxon>
        <taxon>Spiralia</taxon>
        <taxon>Lophotrochozoa</taxon>
        <taxon>Platyhelminthes</taxon>
        <taxon>Trematoda</taxon>
        <taxon>Digenea</taxon>
        <taxon>Strigeidida</taxon>
        <taxon>Schistosomatoidea</taxon>
        <taxon>Schistosomatidae</taxon>
        <taxon>Schistosoma</taxon>
    </lineage>
</organism>
<reference evidence="4" key="1">
    <citation type="submission" date="2016-06" db="UniProtKB">
        <authorList>
            <consortium name="WormBaseParasite"/>
        </authorList>
    </citation>
    <scope>IDENTIFICATION</scope>
</reference>
<accession>A0A183KIB6</accession>
<dbReference type="WBParaSite" id="SCUD_0001477401-mRNA-1">
    <property type="protein sequence ID" value="SCUD_0001477401-mRNA-1"/>
    <property type="gene ID" value="SCUD_0001477401"/>
</dbReference>
<feature type="region of interest" description="Disordered" evidence="1">
    <location>
        <begin position="269"/>
        <end position="288"/>
    </location>
</feature>
<sequence>LQISTPSPISQQQYSNDVNNNNNRNQLSLNNQQINGSSISQYNAVPQTKLDDRYHQNYNPNRSADSQNISNLYAYQQQQQMYPIHGSRVPYSTFIGPTSQTNISSPSNLNGNEQNPSLMAYYRILAQNQMLNRHKLQQFHQHQLIQQQQHQRQHSQKNNLESCTQPDQQTEPKKDLKSNQIDKIINECIDNQLDTTNSNKFQDQNIQKNVNKHEENSSINQKDEHDNAQNNITKQVLTTEINTRHYKTTDQTSSNETPSLLLNDRQMINPTDINNENKPNNNNFNQPLTVTINSDPYYNSVENHNIYFKYNEHQSPPLNNTEYNVHNMDNNNNNCHINSSQKSPSSICSQNTPQSPTSPPLQSTQQSKQQPRLGIHSPVRTNRYLNTTEQSAFKQFNVNQEKLNLSNETNIHSNSIA</sequence>
<feature type="compositionally biased region" description="Low complexity" evidence="1">
    <location>
        <begin position="324"/>
        <end position="371"/>
    </location>
</feature>
<keyword evidence="3" id="KW-1185">Reference proteome</keyword>
<reference evidence="2 3" key="2">
    <citation type="submission" date="2018-11" db="EMBL/GenBank/DDBJ databases">
        <authorList>
            <consortium name="Pathogen Informatics"/>
        </authorList>
    </citation>
    <scope>NUCLEOTIDE SEQUENCE [LARGE SCALE GENOMIC DNA]</scope>
    <source>
        <strain evidence="2">Dakar</strain>
        <strain evidence="3">Dakar, Senegal</strain>
    </source>
</reference>
<dbReference type="Proteomes" id="UP000279833">
    <property type="component" value="Unassembled WGS sequence"/>
</dbReference>
<evidence type="ECO:0000313" key="4">
    <source>
        <dbReference type="WBParaSite" id="SCUD_0001477401-mRNA-1"/>
    </source>
</evidence>
<feature type="region of interest" description="Disordered" evidence="1">
    <location>
        <begin position="1"/>
        <end position="24"/>
    </location>
</feature>
<feature type="region of interest" description="Disordered" evidence="1">
    <location>
        <begin position="210"/>
        <end position="235"/>
    </location>
</feature>
<feature type="region of interest" description="Disordered" evidence="1">
    <location>
        <begin position="141"/>
        <end position="179"/>
    </location>
</feature>
<dbReference type="EMBL" id="UZAK01037005">
    <property type="protein sequence ID" value="VDP57401.1"/>
    <property type="molecule type" value="Genomic_DNA"/>
</dbReference>
<proteinExistence type="predicted"/>